<dbReference type="InterPro" id="IPR027370">
    <property type="entry name" value="Znf-RING_euk"/>
</dbReference>
<reference evidence="7 8" key="1">
    <citation type="journal article" date="2012" name="PLoS Pathog.">
        <title>Diverse lifestyles and strategies of plant pathogenesis encoded in the genomes of eighteen Dothideomycetes fungi.</title>
        <authorList>
            <person name="Ohm R.A."/>
            <person name="Feau N."/>
            <person name="Henrissat B."/>
            <person name="Schoch C.L."/>
            <person name="Horwitz B.A."/>
            <person name="Barry K.W."/>
            <person name="Condon B.J."/>
            <person name="Copeland A.C."/>
            <person name="Dhillon B."/>
            <person name="Glaser F."/>
            <person name="Hesse C.N."/>
            <person name="Kosti I."/>
            <person name="LaButti K."/>
            <person name="Lindquist E.A."/>
            <person name="Lucas S."/>
            <person name="Salamov A.A."/>
            <person name="Bradshaw R.E."/>
            <person name="Ciuffetti L."/>
            <person name="Hamelin R.C."/>
            <person name="Kema G.H.J."/>
            <person name="Lawrence C."/>
            <person name="Scott J.A."/>
            <person name="Spatafora J.W."/>
            <person name="Turgeon B.G."/>
            <person name="de Wit P.J.G.M."/>
            <person name="Zhong S."/>
            <person name="Goodwin S.B."/>
            <person name="Grigoriev I.V."/>
        </authorList>
    </citation>
    <scope>NUCLEOTIDE SEQUENCE [LARGE SCALE GENOMIC DNA]</scope>
    <source>
        <strain evidence="7 8">SO2202</strain>
    </source>
</reference>
<dbReference type="EMBL" id="KB456261">
    <property type="protein sequence ID" value="EMF15054.1"/>
    <property type="molecule type" value="Genomic_DNA"/>
</dbReference>
<proteinExistence type="predicted"/>
<evidence type="ECO:0000256" key="2">
    <source>
        <dbReference type="ARBA" id="ARBA00022771"/>
    </source>
</evidence>
<keyword evidence="3" id="KW-0862">Zinc</keyword>
<feature type="domain" description="RING-type" evidence="6">
    <location>
        <begin position="100"/>
        <end position="146"/>
    </location>
</feature>
<dbReference type="RefSeq" id="XP_016763175.1">
    <property type="nucleotide sequence ID" value="XM_016901840.1"/>
</dbReference>
<evidence type="ECO:0000256" key="3">
    <source>
        <dbReference type="ARBA" id="ARBA00022833"/>
    </source>
</evidence>
<keyword evidence="1" id="KW-0479">Metal-binding</keyword>
<dbReference type="GeneID" id="27898977"/>
<keyword evidence="2 4" id="KW-0863">Zinc-finger</keyword>
<dbReference type="PROSITE" id="PS00518">
    <property type="entry name" value="ZF_RING_1"/>
    <property type="match status" value="1"/>
</dbReference>
<dbReference type="InterPro" id="IPR017907">
    <property type="entry name" value="Znf_RING_CS"/>
</dbReference>
<dbReference type="AlphaFoldDB" id="M3DB30"/>
<dbReference type="STRING" id="692275.M3DB30"/>
<evidence type="ECO:0000256" key="1">
    <source>
        <dbReference type="ARBA" id="ARBA00022723"/>
    </source>
</evidence>
<evidence type="ECO:0000313" key="8">
    <source>
        <dbReference type="Proteomes" id="UP000016931"/>
    </source>
</evidence>
<dbReference type="GO" id="GO:0140082">
    <property type="term" value="F:SUMO-ubiquitin ligase activity"/>
    <property type="evidence" value="ECO:0007669"/>
    <property type="project" value="TreeGrafter"/>
</dbReference>
<protein>
    <recommendedName>
        <fullName evidence="6">RING-type domain-containing protein</fullName>
    </recommendedName>
</protein>
<dbReference type="GO" id="GO:0033768">
    <property type="term" value="C:SUMO-targeted ubiquitin ligase complex"/>
    <property type="evidence" value="ECO:0007669"/>
    <property type="project" value="TreeGrafter"/>
</dbReference>
<dbReference type="PANTHER" id="PTHR47094:SF1">
    <property type="entry name" value="RING-TYPE E3 UBIQUITIN TRANSFERASE"/>
    <property type="match status" value="1"/>
</dbReference>
<accession>M3DB30</accession>
<evidence type="ECO:0000256" key="5">
    <source>
        <dbReference type="SAM" id="MobiDB-lite"/>
    </source>
</evidence>
<evidence type="ECO:0000259" key="6">
    <source>
        <dbReference type="PROSITE" id="PS50089"/>
    </source>
</evidence>
<dbReference type="InterPro" id="IPR049627">
    <property type="entry name" value="SLX8"/>
</dbReference>
<dbReference type="SMART" id="SM00184">
    <property type="entry name" value="RING"/>
    <property type="match status" value="1"/>
</dbReference>
<dbReference type="eggNOG" id="KOG0320">
    <property type="taxonomic scope" value="Eukaryota"/>
</dbReference>
<dbReference type="Pfam" id="PF13445">
    <property type="entry name" value="zf-RING_UBOX"/>
    <property type="match status" value="1"/>
</dbReference>
<dbReference type="HOGENOM" id="CLU_1526103_0_0_1"/>
<dbReference type="GO" id="GO:0032183">
    <property type="term" value="F:SUMO binding"/>
    <property type="evidence" value="ECO:0007669"/>
    <property type="project" value="TreeGrafter"/>
</dbReference>
<dbReference type="GO" id="GO:0006511">
    <property type="term" value="P:ubiquitin-dependent protein catabolic process"/>
    <property type="evidence" value="ECO:0007669"/>
    <property type="project" value="TreeGrafter"/>
</dbReference>
<dbReference type="OrthoDB" id="6270329at2759"/>
<name>M3DB30_SPHMS</name>
<dbReference type="PANTHER" id="PTHR47094">
    <property type="entry name" value="ELFLESS, ISOFORM B"/>
    <property type="match status" value="1"/>
</dbReference>
<organism evidence="7 8">
    <name type="scientific">Sphaerulina musiva (strain SO2202)</name>
    <name type="common">Poplar stem canker fungus</name>
    <name type="synonym">Septoria musiva</name>
    <dbReference type="NCBI Taxonomy" id="692275"/>
    <lineage>
        <taxon>Eukaryota</taxon>
        <taxon>Fungi</taxon>
        <taxon>Dikarya</taxon>
        <taxon>Ascomycota</taxon>
        <taxon>Pezizomycotina</taxon>
        <taxon>Dothideomycetes</taxon>
        <taxon>Dothideomycetidae</taxon>
        <taxon>Mycosphaerellales</taxon>
        <taxon>Mycosphaerellaceae</taxon>
        <taxon>Sphaerulina</taxon>
    </lineage>
</organism>
<evidence type="ECO:0000313" key="7">
    <source>
        <dbReference type="EMBL" id="EMF15054.1"/>
    </source>
</evidence>
<dbReference type="PROSITE" id="PS50089">
    <property type="entry name" value="ZF_RING_2"/>
    <property type="match status" value="1"/>
</dbReference>
<feature type="compositionally biased region" description="Low complexity" evidence="5">
    <location>
        <begin position="35"/>
        <end position="44"/>
    </location>
</feature>
<dbReference type="GO" id="GO:0008270">
    <property type="term" value="F:zinc ion binding"/>
    <property type="evidence" value="ECO:0007669"/>
    <property type="project" value="UniProtKB-KW"/>
</dbReference>
<dbReference type="SUPFAM" id="SSF57850">
    <property type="entry name" value="RING/U-box"/>
    <property type="match status" value="1"/>
</dbReference>
<feature type="region of interest" description="Disordered" evidence="5">
    <location>
        <begin position="1"/>
        <end position="53"/>
    </location>
</feature>
<dbReference type="InterPro" id="IPR001841">
    <property type="entry name" value="Znf_RING"/>
</dbReference>
<evidence type="ECO:0000256" key="4">
    <source>
        <dbReference type="PROSITE-ProRule" id="PRU00175"/>
    </source>
</evidence>
<dbReference type="OMA" id="MISINFM"/>
<sequence>MPPTRRSHRTSVVDLTEGSPRQSTSRQPKRKRSATDAIAASSSTDSKRHKPSARIEEIGLANEAPSAEEELVQAQQQKATEAQQQALEDAMPQKIGQRSCIICLENFTNCTATACGHFFCHECLIQALRAAAKNSDRGTGSCPVCRKSLKENKKSDVIPISFMTKKEYDKLHRVLT</sequence>
<dbReference type="Gene3D" id="3.30.40.10">
    <property type="entry name" value="Zinc/RING finger domain, C3HC4 (zinc finger)"/>
    <property type="match status" value="1"/>
</dbReference>
<dbReference type="Proteomes" id="UP000016931">
    <property type="component" value="Unassembled WGS sequence"/>
</dbReference>
<gene>
    <name evidence="7" type="ORF">SEPMUDRAFT_123435</name>
</gene>
<keyword evidence="8" id="KW-1185">Reference proteome</keyword>
<dbReference type="GO" id="GO:0061630">
    <property type="term" value="F:ubiquitin protein ligase activity"/>
    <property type="evidence" value="ECO:0007669"/>
    <property type="project" value="InterPro"/>
</dbReference>
<dbReference type="InterPro" id="IPR013083">
    <property type="entry name" value="Znf_RING/FYVE/PHD"/>
</dbReference>